<sequence>MSITEIKDGLNGSICFPFIRISVRSPGSKTPVRSWRGVIGLIPQSIWILQILQSPKIFWLFPTFSFSWGSGNTRNFAAFVSERHMCAGPLAHVLAMAANVEEKRLTLATTRSPINYRIQRCANRCRRTFPSIICCQTSKIPRKRNKKVW</sequence>
<accession>A0A016SW89</accession>
<evidence type="ECO:0000313" key="2">
    <source>
        <dbReference type="Proteomes" id="UP000024635"/>
    </source>
</evidence>
<reference evidence="2" key="1">
    <citation type="journal article" date="2015" name="Nat. Genet.">
        <title>The genome and transcriptome of the zoonotic hookworm Ancylostoma ceylanicum identify infection-specific gene families.</title>
        <authorList>
            <person name="Schwarz E.M."/>
            <person name="Hu Y."/>
            <person name="Antoshechkin I."/>
            <person name="Miller M.M."/>
            <person name="Sternberg P.W."/>
            <person name="Aroian R.V."/>
        </authorList>
    </citation>
    <scope>NUCLEOTIDE SEQUENCE</scope>
    <source>
        <strain evidence="2">HY135</strain>
    </source>
</reference>
<protein>
    <submittedName>
        <fullName evidence="1">Uncharacterized protein</fullName>
    </submittedName>
</protein>
<keyword evidence="2" id="KW-1185">Reference proteome</keyword>
<dbReference type="EMBL" id="JARK01001505">
    <property type="protein sequence ID" value="EYB94646.1"/>
    <property type="molecule type" value="Genomic_DNA"/>
</dbReference>
<dbReference type="Proteomes" id="UP000024635">
    <property type="component" value="Unassembled WGS sequence"/>
</dbReference>
<name>A0A016SW89_9BILA</name>
<organism evidence="1 2">
    <name type="scientific">Ancylostoma ceylanicum</name>
    <dbReference type="NCBI Taxonomy" id="53326"/>
    <lineage>
        <taxon>Eukaryota</taxon>
        <taxon>Metazoa</taxon>
        <taxon>Ecdysozoa</taxon>
        <taxon>Nematoda</taxon>
        <taxon>Chromadorea</taxon>
        <taxon>Rhabditida</taxon>
        <taxon>Rhabditina</taxon>
        <taxon>Rhabditomorpha</taxon>
        <taxon>Strongyloidea</taxon>
        <taxon>Ancylostomatidae</taxon>
        <taxon>Ancylostomatinae</taxon>
        <taxon>Ancylostoma</taxon>
    </lineage>
</organism>
<evidence type="ECO:0000313" key="1">
    <source>
        <dbReference type="EMBL" id="EYB94646.1"/>
    </source>
</evidence>
<comment type="caution">
    <text evidence="1">The sequence shown here is derived from an EMBL/GenBank/DDBJ whole genome shotgun (WGS) entry which is preliminary data.</text>
</comment>
<gene>
    <name evidence="1" type="primary">Acey_s0169.g230</name>
    <name evidence="1" type="ORF">Y032_0169g230</name>
</gene>
<proteinExistence type="predicted"/>
<dbReference type="AlphaFoldDB" id="A0A016SW89"/>